<dbReference type="InterPro" id="IPR011055">
    <property type="entry name" value="Dup_hybrid_motif"/>
</dbReference>
<reference evidence="9" key="1">
    <citation type="journal article" date="2014" name="Int. J. Syst. Evol. Microbiol.">
        <title>Complete genome sequence of Corynebacterium casei LMG S-19264T (=DSM 44701T), isolated from a smear-ripened cheese.</title>
        <authorList>
            <consortium name="US DOE Joint Genome Institute (JGI-PGF)"/>
            <person name="Walter F."/>
            <person name="Albersmeier A."/>
            <person name="Kalinowski J."/>
            <person name="Ruckert C."/>
        </authorList>
    </citation>
    <scope>NUCLEOTIDE SEQUENCE</scope>
    <source>
        <strain evidence="9">CGMCC 1.15330</strain>
    </source>
</reference>
<evidence type="ECO:0000256" key="5">
    <source>
        <dbReference type="ARBA" id="ARBA00022833"/>
    </source>
</evidence>
<sequence>MRLWAIPVGVAVLLAAGVAAQQIPVDPAANASLAAQRQRLAIARREAALASQRAERLLLAAAMESDAAGRAATEQQGLAERVAAAQAGLEAAEARAAIVARLLATRRAALAEQQTPLARLLAAMQSLTMRPAAASLAQPGSVDDLVHLRAVLSSVIPAIRQRTAGIRSEVAETRALRTRAVAAGQALRAGRRRLDTEQAALAAVEAQHRARAAELGQGALTESDRALALGENARDLIEQMEEAGRGQAVVAILAQLPAPTPRAVGEVRMEAPPSQIYRLPVEGQLVTGFGEISDAGVRSRGLTFAVAPEAEVVAPADGTVRYAGHFRGYGRIVIIDHGGGWTSLVTGMGPLSAVLGQTVRAGDALGRAATVEEPRVTVELRRRGEPIDAAALIG</sequence>
<keyword evidence="4" id="KW-0378">Hydrolase</keyword>
<accession>A0A916SZT7</accession>
<evidence type="ECO:0000256" key="6">
    <source>
        <dbReference type="ARBA" id="ARBA00023049"/>
    </source>
</evidence>
<comment type="caution">
    <text evidence="9">The sequence shown here is derived from an EMBL/GenBank/DDBJ whole genome shotgun (WGS) entry which is preliminary data.</text>
</comment>
<dbReference type="InterPro" id="IPR050570">
    <property type="entry name" value="Cell_wall_metabolism_enzyme"/>
</dbReference>
<evidence type="ECO:0000313" key="9">
    <source>
        <dbReference type="EMBL" id="GGB25145.1"/>
    </source>
</evidence>
<dbReference type="Pfam" id="PF01551">
    <property type="entry name" value="Peptidase_M23"/>
    <property type="match status" value="1"/>
</dbReference>
<comment type="cofactor">
    <cofactor evidence="1">
        <name>Zn(2+)</name>
        <dbReference type="ChEBI" id="CHEBI:29105"/>
    </cofactor>
</comment>
<keyword evidence="2" id="KW-0645">Protease</keyword>
<evidence type="ECO:0000256" key="1">
    <source>
        <dbReference type="ARBA" id="ARBA00001947"/>
    </source>
</evidence>
<keyword evidence="7" id="KW-0732">Signal</keyword>
<name>A0A916SZT7_9SPHN</name>
<feature type="chain" id="PRO_5037409917" description="M23ase beta-sheet core domain-containing protein" evidence="7">
    <location>
        <begin position="21"/>
        <end position="394"/>
    </location>
</feature>
<evidence type="ECO:0000313" key="10">
    <source>
        <dbReference type="Proteomes" id="UP000623067"/>
    </source>
</evidence>
<dbReference type="EMBL" id="BMIH01000002">
    <property type="protein sequence ID" value="GGB25145.1"/>
    <property type="molecule type" value="Genomic_DNA"/>
</dbReference>
<evidence type="ECO:0000256" key="4">
    <source>
        <dbReference type="ARBA" id="ARBA00022801"/>
    </source>
</evidence>
<keyword evidence="3" id="KW-0479">Metal-binding</keyword>
<evidence type="ECO:0000256" key="2">
    <source>
        <dbReference type="ARBA" id="ARBA00022670"/>
    </source>
</evidence>
<protein>
    <recommendedName>
        <fullName evidence="8">M23ase beta-sheet core domain-containing protein</fullName>
    </recommendedName>
</protein>
<evidence type="ECO:0000256" key="7">
    <source>
        <dbReference type="SAM" id="SignalP"/>
    </source>
</evidence>
<evidence type="ECO:0000256" key="3">
    <source>
        <dbReference type="ARBA" id="ARBA00022723"/>
    </source>
</evidence>
<dbReference type="GO" id="GO:0046872">
    <property type="term" value="F:metal ion binding"/>
    <property type="evidence" value="ECO:0007669"/>
    <property type="project" value="UniProtKB-KW"/>
</dbReference>
<keyword evidence="10" id="KW-1185">Reference proteome</keyword>
<dbReference type="GO" id="GO:0004222">
    <property type="term" value="F:metalloendopeptidase activity"/>
    <property type="evidence" value="ECO:0007669"/>
    <property type="project" value="TreeGrafter"/>
</dbReference>
<dbReference type="GO" id="GO:0006508">
    <property type="term" value="P:proteolysis"/>
    <property type="evidence" value="ECO:0007669"/>
    <property type="project" value="UniProtKB-KW"/>
</dbReference>
<proteinExistence type="predicted"/>
<evidence type="ECO:0000259" key="8">
    <source>
        <dbReference type="Pfam" id="PF01551"/>
    </source>
</evidence>
<feature type="domain" description="M23ase beta-sheet core" evidence="8">
    <location>
        <begin position="299"/>
        <end position="388"/>
    </location>
</feature>
<reference evidence="9" key="2">
    <citation type="submission" date="2020-09" db="EMBL/GenBank/DDBJ databases">
        <authorList>
            <person name="Sun Q."/>
            <person name="Zhou Y."/>
        </authorList>
    </citation>
    <scope>NUCLEOTIDE SEQUENCE</scope>
    <source>
        <strain evidence="9">CGMCC 1.15330</strain>
    </source>
</reference>
<dbReference type="Gene3D" id="2.70.70.10">
    <property type="entry name" value="Glucose Permease (Domain IIA)"/>
    <property type="match status" value="1"/>
</dbReference>
<keyword evidence="6" id="KW-0482">Metalloprotease</keyword>
<keyword evidence="5" id="KW-0862">Zinc</keyword>
<dbReference type="PANTHER" id="PTHR21666:SF288">
    <property type="entry name" value="CELL DIVISION PROTEIN YTFB"/>
    <property type="match status" value="1"/>
</dbReference>
<dbReference type="InterPro" id="IPR016047">
    <property type="entry name" value="M23ase_b-sheet_dom"/>
</dbReference>
<dbReference type="PANTHER" id="PTHR21666">
    <property type="entry name" value="PEPTIDASE-RELATED"/>
    <property type="match status" value="1"/>
</dbReference>
<gene>
    <name evidence="9" type="ORF">GCM10011380_13410</name>
</gene>
<dbReference type="SUPFAM" id="SSF51261">
    <property type="entry name" value="Duplicated hybrid motif"/>
    <property type="match status" value="1"/>
</dbReference>
<dbReference type="RefSeq" id="WP_188657985.1">
    <property type="nucleotide sequence ID" value="NZ_BMIH01000002.1"/>
</dbReference>
<dbReference type="Proteomes" id="UP000623067">
    <property type="component" value="Unassembled WGS sequence"/>
</dbReference>
<organism evidence="9 10">
    <name type="scientific">Sphingomonas metalli</name>
    <dbReference type="NCBI Taxonomy" id="1779358"/>
    <lineage>
        <taxon>Bacteria</taxon>
        <taxon>Pseudomonadati</taxon>
        <taxon>Pseudomonadota</taxon>
        <taxon>Alphaproteobacteria</taxon>
        <taxon>Sphingomonadales</taxon>
        <taxon>Sphingomonadaceae</taxon>
        <taxon>Sphingomonas</taxon>
    </lineage>
</organism>
<dbReference type="CDD" id="cd12797">
    <property type="entry name" value="M23_peptidase"/>
    <property type="match status" value="1"/>
</dbReference>
<dbReference type="AlphaFoldDB" id="A0A916SZT7"/>
<feature type="signal peptide" evidence="7">
    <location>
        <begin position="1"/>
        <end position="20"/>
    </location>
</feature>